<dbReference type="AlphaFoldDB" id="A0A6C0GZS3"/>
<sequence>MLFIIVIITIIFLSLYYFNMIKITEKFDCPCKSCNAVRGGIEKFTQNISNGCTKCGINKQSTYGMNRFMTNELGLGKWAGYINGLKDSLINVFYSGYNRKCPMTGKIN</sequence>
<reference evidence="1" key="1">
    <citation type="journal article" date="2020" name="Nature">
        <title>Giant virus diversity and host interactions through global metagenomics.</title>
        <authorList>
            <person name="Schulz F."/>
            <person name="Roux S."/>
            <person name="Paez-Espino D."/>
            <person name="Jungbluth S."/>
            <person name="Walsh D.A."/>
            <person name="Denef V.J."/>
            <person name="McMahon K.D."/>
            <person name="Konstantinidis K.T."/>
            <person name="Eloe-Fadrosh E.A."/>
            <person name="Kyrpides N.C."/>
            <person name="Woyke T."/>
        </authorList>
    </citation>
    <scope>NUCLEOTIDE SEQUENCE</scope>
    <source>
        <strain evidence="1">GVMAG-M-3300023179-4</strain>
    </source>
</reference>
<protein>
    <submittedName>
        <fullName evidence="1">Uncharacterized protein</fullName>
    </submittedName>
</protein>
<name>A0A6C0GZS3_9ZZZZ</name>
<proteinExistence type="predicted"/>
<accession>A0A6C0GZS3</accession>
<dbReference type="EMBL" id="MN739832">
    <property type="protein sequence ID" value="QHT73798.1"/>
    <property type="molecule type" value="Genomic_DNA"/>
</dbReference>
<evidence type="ECO:0000313" key="1">
    <source>
        <dbReference type="EMBL" id="QHT73798.1"/>
    </source>
</evidence>
<organism evidence="1">
    <name type="scientific">viral metagenome</name>
    <dbReference type="NCBI Taxonomy" id="1070528"/>
    <lineage>
        <taxon>unclassified sequences</taxon>
        <taxon>metagenomes</taxon>
        <taxon>organismal metagenomes</taxon>
    </lineage>
</organism>